<sequence length="58" mass="6625">MGLMKTLNSVTEPLDCLIIYNNEWPCLWLIIAYILLACDLISYILIYVKLGSFSPIIC</sequence>
<evidence type="ECO:0000313" key="1">
    <source>
        <dbReference type="EMBL" id="KAI8005296.1"/>
    </source>
</evidence>
<protein>
    <submittedName>
        <fullName evidence="1">Uncharacterized protein</fullName>
    </submittedName>
</protein>
<evidence type="ECO:0000313" key="2">
    <source>
        <dbReference type="Proteomes" id="UP001060215"/>
    </source>
</evidence>
<proteinExistence type="predicted"/>
<name>A0ACC0GX40_9ERIC</name>
<organism evidence="1 2">
    <name type="scientific">Camellia lanceoleosa</name>
    <dbReference type="NCBI Taxonomy" id="1840588"/>
    <lineage>
        <taxon>Eukaryota</taxon>
        <taxon>Viridiplantae</taxon>
        <taxon>Streptophyta</taxon>
        <taxon>Embryophyta</taxon>
        <taxon>Tracheophyta</taxon>
        <taxon>Spermatophyta</taxon>
        <taxon>Magnoliopsida</taxon>
        <taxon>eudicotyledons</taxon>
        <taxon>Gunneridae</taxon>
        <taxon>Pentapetalae</taxon>
        <taxon>asterids</taxon>
        <taxon>Ericales</taxon>
        <taxon>Theaceae</taxon>
        <taxon>Camellia</taxon>
    </lineage>
</organism>
<keyword evidence="2" id="KW-1185">Reference proteome</keyword>
<dbReference type="EMBL" id="CM045766">
    <property type="protein sequence ID" value="KAI8005296.1"/>
    <property type="molecule type" value="Genomic_DNA"/>
</dbReference>
<comment type="caution">
    <text evidence="1">The sequence shown here is derived from an EMBL/GenBank/DDBJ whole genome shotgun (WGS) entry which is preliminary data.</text>
</comment>
<accession>A0ACC0GX40</accession>
<reference evidence="1 2" key="1">
    <citation type="journal article" date="2022" name="Plant J.">
        <title>Chromosome-level genome of Camellia lanceoleosa provides a valuable resource for understanding genome evolution and self-incompatibility.</title>
        <authorList>
            <person name="Gong W."/>
            <person name="Xiao S."/>
            <person name="Wang L."/>
            <person name="Liao Z."/>
            <person name="Chang Y."/>
            <person name="Mo W."/>
            <person name="Hu G."/>
            <person name="Li W."/>
            <person name="Zhao G."/>
            <person name="Zhu H."/>
            <person name="Hu X."/>
            <person name="Ji K."/>
            <person name="Xiang X."/>
            <person name="Song Q."/>
            <person name="Yuan D."/>
            <person name="Jin S."/>
            <person name="Zhang L."/>
        </authorList>
    </citation>
    <scope>NUCLEOTIDE SEQUENCE [LARGE SCALE GENOMIC DNA]</scope>
    <source>
        <strain evidence="1">SQ_2022a</strain>
    </source>
</reference>
<gene>
    <name evidence="1" type="ORF">LOK49_LG08G01337</name>
</gene>
<dbReference type="Proteomes" id="UP001060215">
    <property type="component" value="Chromosome 9"/>
</dbReference>